<sequence>MSKFIDFLIQNSDTPFVDSFYINQDENNCAYFETFGFQISFHNIHVSDDIAEFMSSENNRIKDWRGIKLQKVSVSLKNYAESIKKGIVCA</sequence>
<gene>
    <name evidence="1" type="ORF">OM074_10830</name>
</gene>
<protein>
    <submittedName>
        <fullName evidence="1">Uncharacterized protein</fullName>
    </submittedName>
</protein>
<name>A0AAE3SJU4_9BACT</name>
<evidence type="ECO:0000313" key="1">
    <source>
        <dbReference type="EMBL" id="MCW3806120.1"/>
    </source>
</evidence>
<dbReference type="RefSeq" id="WP_301199492.1">
    <property type="nucleotide sequence ID" value="NZ_JAPDPI010000020.1"/>
</dbReference>
<organism evidence="1 2">
    <name type="scientific">Plebeiibacterium marinum</name>
    <dbReference type="NCBI Taxonomy" id="2992111"/>
    <lineage>
        <taxon>Bacteria</taxon>
        <taxon>Pseudomonadati</taxon>
        <taxon>Bacteroidota</taxon>
        <taxon>Bacteroidia</taxon>
        <taxon>Marinilabiliales</taxon>
        <taxon>Marinilabiliaceae</taxon>
        <taxon>Plebeiibacterium</taxon>
    </lineage>
</organism>
<dbReference type="EMBL" id="JAPDPI010000020">
    <property type="protein sequence ID" value="MCW3806120.1"/>
    <property type="molecule type" value="Genomic_DNA"/>
</dbReference>
<comment type="caution">
    <text evidence="1">The sequence shown here is derived from an EMBL/GenBank/DDBJ whole genome shotgun (WGS) entry which is preliminary data.</text>
</comment>
<evidence type="ECO:0000313" key="2">
    <source>
        <dbReference type="Proteomes" id="UP001207408"/>
    </source>
</evidence>
<accession>A0AAE3SJU4</accession>
<reference evidence="1" key="1">
    <citation type="submission" date="2022-10" db="EMBL/GenBank/DDBJ databases">
        <authorList>
            <person name="Yu W.X."/>
        </authorList>
    </citation>
    <scope>NUCLEOTIDE SEQUENCE</scope>
    <source>
        <strain evidence="1">D04</strain>
    </source>
</reference>
<dbReference type="AlphaFoldDB" id="A0AAE3SJU4"/>
<proteinExistence type="predicted"/>
<keyword evidence="2" id="KW-1185">Reference proteome</keyword>
<dbReference type="Proteomes" id="UP001207408">
    <property type="component" value="Unassembled WGS sequence"/>
</dbReference>